<sequence precursor="true">MTTRAVMKGAGGPLLLAGLIGAAILCIVLPQPAAADFTSSKDTYVTVSCDLPGQIVEAGETATFSLKVTNTGMDNNKKLWYESFDTVKYDWEIRFMDGDTEINKLSLPSGGSKTITLSVETNSDTPKGEYSVRLHIGDGWYWVYVTVSETHAGEKGTLKLSVVDKDGEKIKGARVTLVRDADHAIADQVMSTADGKVAADVEPGRYTLKIGRDGYKEVEKKDVRIKGGITTDAGTVMLEKAPFAAEVTVNSPVLSTTADKKPRFELTIRNIGKSDDTFRLGTGTVPPGWYVRYEAKAAPGTDISEIFIKSGEEKALVAEAIPPYDVPVGDYPVPLVIDSSQDTYQENLTAKIKGNYEIKVYTEKYQYPVNKGESLSFKIRLTNAGNAGTLTNVKTTVSAPEGWNAQVTPETIAGIAPGESADVNLKIVPPGNIVASEYKISVKVASDQTEAKDDFRIQVKEQSLVAVLGVVLLVFIGGIVYYMFRKYSRR</sequence>
<reference evidence="4" key="1">
    <citation type="submission" date="2011-12" db="EMBL/GenBank/DDBJ databases">
        <title>Complete sequence of Methanoregula formicicum SMSP.</title>
        <authorList>
            <person name="Lucas S."/>
            <person name="Han J."/>
            <person name="Lapidus A."/>
            <person name="Cheng J.-F."/>
            <person name="Goodwin L."/>
            <person name="Pitluck S."/>
            <person name="Peters L."/>
            <person name="Ovchinnikova G."/>
            <person name="Teshima H."/>
            <person name="Detter J.C."/>
            <person name="Han C."/>
            <person name="Tapia R."/>
            <person name="Land M."/>
            <person name="Hauser L."/>
            <person name="Kyrpides N."/>
            <person name="Ivanova N."/>
            <person name="Pagani I."/>
            <person name="Imachi H."/>
            <person name="Tamaki H."/>
            <person name="Sekiguchi Y."/>
            <person name="Kamagata Y."/>
            <person name="Cadillo-Quiroz H."/>
            <person name="Zinder S."/>
            <person name="Liu W.-T."/>
            <person name="Woyke T."/>
        </authorList>
    </citation>
    <scope>NUCLEOTIDE SEQUENCE [LARGE SCALE GENOMIC DNA]</scope>
    <source>
        <strain evidence="4">DSM 22288 / NBRC 105244 / SMSP</strain>
    </source>
</reference>
<dbReference type="GO" id="GO:0030246">
    <property type="term" value="F:carbohydrate binding"/>
    <property type="evidence" value="ECO:0007669"/>
    <property type="project" value="InterPro"/>
</dbReference>
<dbReference type="Gene3D" id="2.60.40.10">
    <property type="entry name" value="Immunoglobulins"/>
    <property type="match status" value="1"/>
</dbReference>
<dbReference type="Gene3D" id="2.60.40.1120">
    <property type="entry name" value="Carboxypeptidase-like, regulatory domain"/>
    <property type="match status" value="1"/>
</dbReference>
<dbReference type="AlphaFoldDB" id="L0HE65"/>
<gene>
    <name evidence="3" type="ordered locus">Metfor_0539</name>
</gene>
<keyword evidence="1" id="KW-1133">Transmembrane helix</keyword>
<evidence type="ECO:0000313" key="3">
    <source>
        <dbReference type="EMBL" id="AGB01608.1"/>
    </source>
</evidence>
<dbReference type="GeneID" id="14309212"/>
<evidence type="ECO:0000313" key="4">
    <source>
        <dbReference type="Proteomes" id="UP000010824"/>
    </source>
</evidence>
<dbReference type="Proteomes" id="UP000010824">
    <property type="component" value="Chromosome"/>
</dbReference>
<dbReference type="OrthoDB" id="110363at2157"/>
<dbReference type="HOGENOM" id="CLU_024113_0_0_2"/>
<proteinExistence type="predicted"/>
<dbReference type="KEGG" id="mfo:Metfor_0539"/>
<keyword evidence="1" id="KW-0472">Membrane</keyword>
<dbReference type="InParanoid" id="L0HE65"/>
<dbReference type="STRING" id="593750.Metfor_0539"/>
<dbReference type="PANTHER" id="PTHR39198:SF1">
    <property type="entry name" value="ALPHA-GALACTOSIDASE NEW3 DOMAIN-CONTAINING PROTEIN"/>
    <property type="match status" value="1"/>
</dbReference>
<dbReference type="PANTHER" id="PTHR39198">
    <property type="entry name" value="HYPOTHETICAL MEMBRANE PROTEIN, CONSERVED"/>
    <property type="match status" value="1"/>
</dbReference>
<evidence type="ECO:0000256" key="1">
    <source>
        <dbReference type="SAM" id="Phobius"/>
    </source>
</evidence>
<dbReference type="eggNOG" id="arCOG02087">
    <property type="taxonomic scope" value="Archaea"/>
</dbReference>
<dbReference type="Pfam" id="PF10633">
    <property type="entry name" value="NPCBM_assoc"/>
    <property type="match status" value="1"/>
</dbReference>
<dbReference type="InterPro" id="IPR013783">
    <property type="entry name" value="Ig-like_fold"/>
</dbReference>
<dbReference type="Pfam" id="PF13620">
    <property type="entry name" value="CarboxypepD_reg"/>
    <property type="match status" value="1"/>
</dbReference>
<dbReference type="InterPro" id="IPR013784">
    <property type="entry name" value="Carb-bd-like_fold"/>
</dbReference>
<organism evidence="3 4">
    <name type="scientific">Methanoregula formicica (strain DSM 22288 / NBRC 105244 / SMSP)</name>
    <dbReference type="NCBI Taxonomy" id="593750"/>
    <lineage>
        <taxon>Archaea</taxon>
        <taxon>Methanobacteriati</taxon>
        <taxon>Methanobacteriota</taxon>
        <taxon>Stenosarchaea group</taxon>
        <taxon>Methanomicrobia</taxon>
        <taxon>Methanomicrobiales</taxon>
        <taxon>Methanoregulaceae</taxon>
        <taxon>Methanoregula</taxon>
    </lineage>
</organism>
<accession>L0HE65</accession>
<protein>
    <submittedName>
        <fullName evidence="3">Putative membrane protein</fullName>
    </submittedName>
</protein>
<keyword evidence="1" id="KW-0812">Transmembrane</keyword>
<keyword evidence="4" id="KW-1185">Reference proteome</keyword>
<dbReference type="RefSeq" id="WP_015284572.1">
    <property type="nucleotide sequence ID" value="NC_019943.1"/>
</dbReference>
<reference evidence="3 4" key="2">
    <citation type="journal article" date="2014" name="Genome Announc.">
        <title>Complete Genome Sequence of Methanoregula formicica SMSPT, a Mesophilic Hydrogenotrophic Methanogen Isolated from a Methanogenic Upflow Anaerobic Sludge Blanket Reactor.</title>
        <authorList>
            <person name="Yamamoto K."/>
            <person name="Tamaki H."/>
            <person name="Cadillo-Quiroz H."/>
            <person name="Imachi H."/>
            <person name="Kyrpides N."/>
            <person name="Woyke T."/>
            <person name="Goodwin L."/>
            <person name="Zinder S.H."/>
            <person name="Kamagata Y."/>
            <person name="Liu W.T."/>
        </authorList>
    </citation>
    <scope>NUCLEOTIDE SEQUENCE [LARGE SCALE GENOMIC DNA]</scope>
    <source>
        <strain evidence="4">DSM 22288 / NBRC 105244 / SMSP</strain>
    </source>
</reference>
<feature type="transmembrane region" description="Helical" evidence="1">
    <location>
        <begin position="464"/>
        <end position="484"/>
    </location>
</feature>
<dbReference type="EMBL" id="CP003167">
    <property type="protein sequence ID" value="AGB01608.1"/>
    <property type="molecule type" value="Genomic_DNA"/>
</dbReference>
<name>L0HE65_METFS</name>
<dbReference type="SUPFAM" id="SSF49452">
    <property type="entry name" value="Starch-binding domain-like"/>
    <property type="match status" value="1"/>
</dbReference>
<feature type="domain" description="Alpha-galactosidase NEW3" evidence="2">
    <location>
        <begin position="371"/>
        <end position="445"/>
    </location>
</feature>
<dbReference type="InterPro" id="IPR018905">
    <property type="entry name" value="A-galactase_NEW3"/>
</dbReference>
<evidence type="ECO:0000259" key="2">
    <source>
        <dbReference type="Pfam" id="PF10633"/>
    </source>
</evidence>